<sequence length="277" mass="29955">MFRKLKETLFIAYVCIFSIIALLPLVHIVFTVFANGIPVIFRGGTEFLTQSLASPGKGLGGIFPAIFGTFLLVFLSSLIGIPIAILAGTFIAEYPTSALSKSVRALLTIMLEFPTILVGLFVMAILVIPMGSFSAIAASLALAIVMLPYVATYTEQALRNVPQHYKEGAYALGLRKARVVFSVSMRIARKGVVTGLLIGVAKVSGETAPLIFTAGNAWRSVGGVFEPVGAIPLWIYYLVQQPYANYHEIAWGSAAVLLTLFLVIFIPLRVLTREVRV</sequence>
<dbReference type="GO" id="GO:0005886">
    <property type="term" value="C:plasma membrane"/>
    <property type="evidence" value="ECO:0007669"/>
    <property type="project" value="UniProtKB-SubCell"/>
</dbReference>
<evidence type="ECO:0000256" key="6">
    <source>
        <dbReference type="ARBA" id="ARBA00022692"/>
    </source>
</evidence>
<evidence type="ECO:0000313" key="11">
    <source>
        <dbReference type="EMBL" id="HGT83670.1"/>
    </source>
</evidence>
<name>A0A7J3M5H2_ARCFL</name>
<dbReference type="GO" id="GO:0035435">
    <property type="term" value="P:phosphate ion transmembrane transport"/>
    <property type="evidence" value="ECO:0007669"/>
    <property type="project" value="InterPro"/>
</dbReference>
<protein>
    <recommendedName>
        <fullName evidence="9">Phosphate transport system permease protein PstA</fullName>
    </recommendedName>
</protein>
<dbReference type="InterPro" id="IPR005672">
    <property type="entry name" value="Phosphate_PstA"/>
</dbReference>
<feature type="transmembrane region" description="Helical" evidence="9">
    <location>
        <begin position="249"/>
        <end position="271"/>
    </location>
</feature>
<keyword evidence="7 9" id="KW-1133">Transmembrane helix</keyword>
<feature type="transmembrane region" description="Helical" evidence="9">
    <location>
        <begin position="133"/>
        <end position="151"/>
    </location>
</feature>
<dbReference type="NCBIfam" id="TIGR00974">
    <property type="entry name" value="3a0107s02c"/>
    <property type="match status" value="1"/>
</dbReference>
<dbReference type="PANTHER" id="PTHR42922">
    <property type="entry name" value="PHOSPHATE TRANSPORT SYSTEM PERMEASE PROTEIN PSTA"/>
    <property type="match status" value="1"/>
</dbReference>
<evidence type="ECO:0000256" key="8">
    <source>
        <dbReference type="ARBA" id="ARBA00023136"/>
    </source>
</evidence>
<evidence type="ECO:0000256" key="5">
    <source>
        <dbReference type="ARBA" id="ARBA00022592"/>
    </source>
</evidence>
<dbReference type="AlphaFoldDB" id="A0A7J3M5H2"/>
<dbReference type="Gene3D" id="1.10.3720.10">
    <property type="entry name" value="MetI-like"/>
    <property type="match status" value="1"/>
</dbReference>
<feature type="transmembrane region" description="Helical" evidence="9">
    <location>
        <begin position="61"/>
        <end position="91"/>
    </location>
</feature>
<dbReference type="PROSITE" id="PS50928">
    <property type="entry name" value="ABC_TM1"/>
    <property type="match status" value="1"/>
</dbReference>
<accession>A0A7J3M5H2</accession>
<evidence type="ECO:0000256" key="9">
    <source>
        <dbReference type="RuleBase" id="RU363043"/>
    </source>
</evidence>
<dbReference type="EMBL" id="DSYZ01000152">
    <property type="protein sequence ID" value="HGT83670.1"/>
    <property type="molecule type" value="Genomic_DNA"/>
</dbReference>
<keyword evidence="6 9" id="KW-0812">Transmembrane</keyword>
<keyword evidence="5" id="KW-0592">Phosphate transport</keyword>
<keyword evidence="3" id="KW-0813">Transport</keyword>
<dbReference type="InterPro" id="IPR000515">
    <property type="entry name" value="MetI-like"/>
</dbReference>
<evidence type="ECO:0000256" key="4">
    <source>
        <dbReference type="ARBA" id="ARBA00022475"/>
    </source>
</evidence>
<dbReference type="SUPFAM" id="SSF161098">
    <property type="entry name" value="MetI-like"/>
    <property type="match status" value="1"/>
</dbReference>
<evidence type="ECO:0000256" key="3">
    <source>
        <dbReference type="ARBA" id="ARBA00022448"/>
    </source>
</evidence>
<comment type="subcellular location">
    <subcellularLocation>
        <location evidence="1 9">Cell membrane</location>
        <topology evidence="1 9">Multi-pass membrane protein</topology>
    </subcellularLocation>
</comment>
<evidence type="ECO:0000256" key="2">
    <source>
        <dbReference type="ARBA" id="ARBA00007069"/>
    </source>
</evidence>
<feature type="domain" description="ABC transmembrane type-1" evidence="10">
    <location>
        <begin position="66"/>
        <end position="272"/>
    </location>
</feature>
<reference evidence="11" key="1">
    <citation type="journal article" date="2020" name="mSystems">
        <title>Genome- and Community-Level Interaction Insights into Carbon Utilization and Element Cycling Functions of Hydrothermarchaeota in Hydrothermal Sediment.</title>
        <authorList>
            <person name="Zhou Z."/>
            <person name="Liu Y."/>
            <person name="Xu W."/>
            <person name="Pan J."/>
            <person name="Luo Z.H."/>
            <person name="Li M."/>
        </authorList>
    </citation>
    <scope>NUCLEOTIDE SEQUENCE [LARGE SCALE GENOMIC DNA]</scope>
    <source>
        <strain evidence="11">SpSt-587</strain>
    </source>
</reference>
<organism evidence="11">
    <name type="scientific">Archaeoglobus fulgidus</name>
    <dbReference type="NCBI Taxonomy" id="2234"/>
    <lineage>
        <taxon>Archaea</taxon>
        <taxon>Methanobacteriati</taxon>
        <taxon>Methanobacteriota</taxon>
        <taxon>Archaeoglobi</taxon>
        <taxon>Archaeoglobales</taxon>
        <taxon>Archaeoglobaceae</taxon>
        <taxon>Archaeoglobus</taxon>
    </lineage>
</organism>
<proteinExistence type="inferred from homology"/>
<keyword evidence="8 9" id="KW-0472">Membrane</keyword>
<comment type="similarity">
    <text evidence="2 9">Belongs to the binding-protein-dependent transport system permease family. CysTW subfamily.</text>
</comment>
<dbReference type="PANTHER" id="PTHR42922:SF1">
    <property type="entry name" value="PHOSPHATE TRANSPORT SYSTEM PERMEASE PROTEIN PSTA"/>
    <property type="match status" value="1"/>
</dbReference>
<comment type="caution">
    <text evidence="11">The sequence shown here is derived from an EMBL/GenBank/DDBJ whole genome shotgun (WGS) entry which is preliminary data.</text>
</comment>
<dbReference type="CDD" id="cd06261">
    <property type="entry name" value="TM_PBP2"/>
    <property type="match status" value="1"/>
</dbReference>
<gene>
    <name evidence="11" type="primary">pstA</name>
    <name evidence="11" type="ORF">ENT52_08115</name>
</gene>
<evidence type="ECO:0000256" key="7">
    <source>
        <dbReference type="ARBA" id="ARBA00022989"/>
    </source>
</evidence>
<evidence type="ECO:0000259" key="10">
    <source>
        <dbReference type="PROSITE" id="PS50928"/>
    </source>
</evidence>
<dbReference type="InterPro" id="IPR035906">
    <property type="entry name" value="MetI-like_sf"/>
</dbReference>
<feature type="transmembrane region" description="Helical" evidence="9">
    <location>
        <begin position="12"/>
        <end position="41"/>
    </location>
</feature>
<evidence type="ECO:0000256" key="1">
    <source>
        <dbReference type="ARBA" id="ARBA00004651"/>
    </source>
</evidence>
<feature type="transmembrane region" description="Helical" evidence="9">
    <location>
        <begin position="103"/>
        <end position="127"/>
    </location>
</feature>
<keyword evidence="4 9" id="KW-1003">Cell membrane</keyword>
<dbReference type="InterPro" id="IPR051408">
    <property type="entry name" value="Phosphate_transprt_permease"/>
</dbReference>
<dbReference type="GO" id="GO:0005315">
    <property type="term" value="F:phosphate transmembrane transporter activity"/>
    <property type="evidence" value="ECO:0007669"/>
    <property type="project" value="InterPro"/>
</dbReference>
<dbReference type="Pfam" id="PF00528">
    <property type="entry name" value="BPD_transp_1"/>
    <property type="match status" value="1"/>
</dbReference>
<feature type="transmembrane region" description="Helical" evidence="9">
    <location>
        <begin position="217"/>
        <end position="237"/>
    </location>
</feature>